<dbReference type="SMART" id="SM00388">
    <property type="entry name" value="HisKA"/>
    <property type="match status" value="1"/>
</dbReference>
<dbReference type="RefSeq" id="WP_099035262.1">
    <property type="nucleotide sequence ID" value="NZ_BMGJ01000010.1"/>
</dbReference>
<keyword evidence="5" id="KW-0808">Transferase</keyword>
<dbReference type="PANTHER" id="PTHR45436:SF8">
    <property type="entry name" value="HISTIDINE KINASE"/>
    <property type="match status" value="1"/>
</dbReference>
<name>A0ABQ1RKA4_9ALTE</name>
<evidence type="ECO:0000256" key="2">
    <source>
        <dbReference type="ARBA" id="ARBA00004370"/>
    </source>
</evidence>
<dbReference type="Gene3D" id="3.30.565.10">
    <property type="entry name" value="Histidine kinase-like ATPase, C-terminal domain"/>
    <property type="match status" value="1"/>
</dbReference>
<dbReference type="CDD" id="cd00082">
    <property type="entry name" value="HisKA"/>
    <property type="match status" value="1"/>
</dbReference>
<dbReference type="InterPro" id="IPR004358">
    <property type="entry name" value="Sig_transdc_His_kin-like_C"/>
</dbReference>
<evidence type="ECO:0000256" key="7">
    <source>
        <dbReference type="ARBA" id="ARBA00022777"/>
    </source>
</evidence>
<dbReference type="PROSITE" id="PS50885">
    <property type="entry name" value="HAMP"/>
    <property type="match status" value="1"/>
</dbReference>
<dbReference type="Pfam" id="PF02518">
    <property type="entry name" value="HATPase_c"/>
    <property type="match status" value="1"/>
</dbReference>
<accession>A0ABQ1RKA4</accession>
<keyword evidence="9" id="KW-0902">Two-component regulatory system</keyword>
<dbReference type="EMBL" id="BMGJ01000010">
    <property type="protein sequence ID" value="GGD69808.1"/>
    <property type="molecule type" value="Genomic_DNA"/>
</dbReference>
<dbReference type="InterPro" id="IPR003661">
    <property type="entry name" value="HisK_dim/P_dom"/>
</dbReference>
<dbReference type="PANTHER" id="PTHR45436">
    <property type="entry name" value="SENSOR HISTIDINE KINASE YKOH"/>
    <property type="match status" value="1"/>
</dbReference>
<dbReference type="CDD" id="cd00075">
    <property type="entry name" value="HATPase"/>
    <property type="match status" value="1"/>
</dbReference>
<keyword evidence="8 11" id="KW-1133">Transmembrane helix</keyword>
<comment type="caution">
    <text evidence="14">The sequence shown here is derived from an EMBL/GenBank/DDBJ whole genome shotgun (WGS) entry which is preliminary data.</text>
</comment>
<gene>
    <name evidence="14" type="ORF">GCM10011357_26060</name>
</gene>
<reference evidence="15" key="1">
    <citation type="journal article" date="2019" name="Int. J. Syst. Evol. Microbiol.">
        <title>The Global Catalogue of Microorganisms (GCM) 10K type strain sequencing project: providing services to taxonomists for standard genome sequencing and annotation.</title>
        <authorList>
            <consortium name="The Broad Institute Genomics Platform"/>
            <consortium name="The Broad Institute Genome Sequencing Center for Infectious Disease"/>
            <person name="Wu L."/>
            <person name="Ma J."/>
        </authorList>
    </citation>
    <scope>NUCLEOTIDE SEQUENCE [LARGE SCALE GENOMIC DNA]</scope>
    <source>
        <strain evidence="15">CGMCC 1.12923</strain>
    </source>
</reference>
<keyword evidence="15" id="KW-1185">Reference proteome</keyword>
<proteinExistence type="predicted"/>
<evidence type="ECO:0000313" key="15">
    <source>
        <dbReference type="Proteomes" id="UP000614272"/>
    </source>
</evidence>
<sequence>MSLGQPNQKLRTSVWRFTLLFTLLVLLITSSLLVLVYHFTIGEQERQKARQVEMTMQSLIDLAQTPQMNENGFIGVIESRIDKSASAVLALEVDGEYVGNLGRVPDNLSTFPDLSYFPIAVVDPGGQTSVAMVLGAELSSPFGNLVVGVIDENYMTRDIAFFTVSGVGLLACLLITTVTGFLFNRSVLSRVRQIAQLSMDVQAGHREARLPLSKRNDEFNAIAYQINSMLDEIDDLIDSVAQVTDNIAHDLRTPLTRIRISLEDNLKDTENDTAQRKCKDELIDSLDDVIATFNAMLELSRLEKGVEQGQFKPTDMTQICADAIELASALAEDKNQQLTCHFCENEDRPIVQGERSLLFRAVFNVLENAIKYSPQHSTITLRIEKHEKACEIVIEDNGPGIPAELHEQVFQRLYRVDNSRHYKGYGLGLSIVKAVLELHKGHVSLDSGEQGQGLTVRLFLPRSDA</sequence>
<dbReference type="Gene3D" id="1.10.287.130">
    <property type="match status" value="1"/>
</dbReference>
<dbReference type="InterPro" id="IPR036097">
    <property type="entry name" value="HisK_dim/P_sf"/>
</dbReference>
<evidence type="ECO:0000256" key="4">
    <source>
        <dbReference type="ARBA" id="ARBA00022553"/>
    </source>
</evidence>
<dbReference type="InterPro" id="IPR050428">
    <property type="entry name" value="TCS_sensor_his_kinase"/>
</dbReference>
<dbReference type="Pfam" id="PF00672">
    <property type="entry name" value="HAMP"/>
    <property type="match status" value="1"/>
</dbReference>
<keyword evidence="6 11" id="KW-0812">Transmembrane</keyword>
<protein>
    <recommendedName>
        <fullName evidence="3">histidine kinase</fullName>
        <ecNumber evidence="3">2.7.13.3</ecNumber>
    </recommendedName>
</protein>
<evidence type="ECO:0000259" key="12">
    <source>
        <dbReference type="PROSITE" id="PS50109"/>
    </source>
</evidence>
<dbReference type="PROSITE" id="PS50109">
    <property type="entry name" value="HIS_KIN"/>
    <property type="match status" value="1"/>
</dbReference>
<evidence type="ECO:0000259" key="13">
    <source>
        <dbReference type="PROSITE" id="PS50885"/>
    </source>
</evidence>
<feature type="domain" description="HAMP" evidence="13">
    <location>
        <begin position="185"/>
        <end position="238"/>
    </location>
</feature>
<feature type="domain" description="Histidine kinase" evidence="12">
    <location>
        <begin position="246"/>
        <end position="464"/>
    </location>
</feature>
<dbReference type="PRINTS" id="PR00344">
    <property type="entry name" value="BCTRLSENSOR"/>
</dbReference>
<feature type="transmembrane region" description="Helical" evidence="11">
    <location>
        <begin position="20"/>
        <end position="40"/>
    </location>
</feature>
<comment type="subcellular location">
    <subcellularLocation>
        <location evidence="2">Membrane</location>
    </subcellularLocation>
</comment>
<dbReference type="Gene3D" id="6.10.340.10">
    <property type="match status" value="1"/>
</dbReference>
<dbReference type="InterPro" id="IPR005467">
    <property type="entry name" value="His_kinase_dom"/>
</dbReference>
<dbReference type="GO" id="GO:0016301">
    <property type="term" value="F:kinase activity"/>
    <property type="evidence" value="ECO:0007669"/>
    <property type="project" value="UniProtKB-KW"/>
</dbReference>
<evidence type="ECO:0000256" key="10">
    <source>
        <dbReference type="ARBA" id="ARBA00023136"/>
    </source>
</evidence>
<evidence type="ECO:0000256" key="1">
    <source>
        <dbReference type="ARBA" id="ARBA00000085"/>
    </source>
</evidence>
<dbReference type="SMART" id="SM00387">
    <property type="entry name" value="HATPase_c"/>
    <property type="match status" value="1"/>
</dbReference>
<dbReference type="SUPFAM" id="SSF158472">
    <property type="entry name" value="HAMP domain-like"/>
    <property type="match status" value="1"/>
</dbReference>
<dbReference type="InterPro" id="IPR003594">
    <property type="entry name" value="HATPase_dom"/>
</dbReference>
<dbReference type="Proteomes" id="UP000614272">
    <property type="component" value="Unassembled WGS sequence"/>
</dbReference>
<dbReference type="SUPFAM" id="SSF47384">
    <property type="entry name" value="Homodimeric domain of signal transducing histidine kinase"/>
    <property type="match status" value="1"/>
</dbReference>
<keyword evidence="10 11" id="KW-0472">Membrane</keyword>
<evidence type="ECO:0000256" key="8">
    <source>
        <dbReference type="ARBA" id="ARBA00022989"/>
    </source>
</evidence>
<dbReference type="Pfam" id="PF00512">
    <property type="entry name" value="HisKA"/>
    <property type="match status" value="1"/>
</dbReference>
<evidence type="ECO:0000256" key="6">
    <source>
        <dbReference type="ARBA" id="ARBA00022692"/>
    </source>
</evidence>
<keyword evidence="7 14" id="KW-0418">Kinase</keyword>
<keyword evidence="4" id="KW-0597">Phosphoprotein</keyword>
<dbReference type="InterPro" id="IPR003660">
    <property type="entry name" value="HAMP_dom"/>
</dbReference>
<evidence type="ECO:0000313" key="14">
    <source>
        <dbReference type="EMBL" id="GGD69808.1"/>
    </source>
</evidence>
<evidence type="ECO:0000256" key="11">
    <source>
        <dbReference type="SAM" id="Phobius"/>
    </source>
</evidence>
<comment type="catalytic activity">
    <reaction evidence="1">
        <text>ATP + protein L-histidine = ADP + protein N-phospho-L-histidine.</text>
        <dbReference type="EC" id="2.7.13.3"/>
    </reaction>
</comment>
<dbReference type="SUPFAM" id="SSF55874">
    <property type="entry name" value="ATPase domain of HSP90 chaperone/DNA topoisomerase II/histidine kinase"/>
    <property type="match status" value="1"/>
</dbReference>
<dbReference type="SMART" id="SM00304">
    <property type="entry name" value="HAMP"/>
    <property type="match status" value="1"/>
</dbReference>
<evidence type="ECO:0000256" key="9">
    <source>
        <dbReference type="ARBA" id="ARBA00023012"/>
    </source>
</evidence>
<evidence type="ECO:0000256" key="5">
    <source>
        <dbReference type="ARBA" id="ARBA00022679"/>
    </source>
</evidence>
<feature type="transmembrane region" description="Helical" evidence="11">
    <location>
        <begin position="159"/>
        <end position="183"/>
    </location>
</feature>
<dbReference type="EC" id="2.7.13.3" evidence="3"/>
<organism evidence="14 15">
    <name type="scientific">Lacimicrobium alkaliphilum</name>
    <dbReference type="NCBI Taxonomy" id="1526571"/>
    <lineage>
        <taxon>Bacteria</taxon>
        <taxon>Pseudomonadati</taxon>
        <taxon>Pseudomonadota</taxon>
        <taxon>Gammaproteobacteria</taxon>
        <taxon>Alteromonadales</taxon>
        <taxon>Alteromonadaceae</taxon>
        <taxon>Lacimicrobium</taxon>
    </lineage>
</organism>
<dbReference type="InterPro" id="IPR036890">
    <property type="entry name" value="HATPase_C_sf"/>
</dbReference>
<evidence type="ECO:0000256" key="3">
    <source>
        <dbReference type="ARBA" id="ARBA00012438"/>
    </source>
</evidence>